<accession>A0ABY6FGC3</accession>
<proteinExistence type="predicted"/>
<protein>
    <recommendedName>
        <fullName evidence="3">Bacterial Ig domain-containing protein</fullName>
    </recommendedName>
</protein>
<evidence type="ECO:0000313" key="1">
    <source>
        <dbReference type="EMBL" id="UXZ96956.1"/>
    </source>
</evidence>
<dbReference type="EMBL" id="CP081201">
    <property type="protein sequence ID" value="UXZ96956.1"/>
    <property type="molecule type" value="Genomic_DNA"/>
</dbReference>
<gene>
    <name evidence="1" type="ORF">K3169_03315</name>
</gene>
<name>A0ABY6FGC3_9PSED</name>
<dbReference type="RefSeq" id="WP_263269949.1">
    <property type="nucleotide sequence ID" value="NZ_CP081201.1"/>
</dbReference>
<organism evidence="1 2">
    <name type="scientific">Pseudomonas phytophila</name>
    <dbReference type="NCBI Taxonomy" id="2867264"/>
    <lineage>
        <taxon>Bacteria</taxon>
        <taxon>Pseudomonadati</taxon>
        <taxon>Pseudomonadota</taxon>
        <taxon>Gammaproteobacteria</taxon>
        <taxon>Pseudomonadales</taxon>
        <taxon>Pseudomonadaceae</taxon>
        <taxon>Pseudomonas</taxon>
    </lineage>
</organism>
<evidence type="ECO:0000313" key="2">
    <source>
        <dbReference type="Proteomes" id="UP001063228"/>
    </source>
</evidence>
<evidence type="ECO:0008006" key="3">
    <source>
        <dbReference type="Google" id="ProtNLM"/>
    </source>
</evidence>
<dbReference type="Proteomes" id="UP001063228">
    <property type="component" value="Chromosome"/>
</dbReference>
<reference evidence="1" key="1">
    <citation type="submission" date="2021-08" db="EMBL/GenBank/DDBJ databases">
        <title>Complete genome sequence of Pseudomonas phytophila.</title>
        <authorList>
            <person name="Weir B.S."/>
            <person name="Templeton M.D."/>
            <person name="Arshed S."/>
            <person name="Andersen M.T."/>
            <person name="Jayaraman J."/>
        </authorList>
    </citation>
    <scope>NUCLEOTIDE SEQUENCE</scope>
    <source>
        <strain evidence="1">ICMP 23753</strain>
    </source>
</reference>
<keyword evidence="2" id="KW-1185">Reference proteome</keyword>
<dbReference type="Gene3D" id="3.30.420.430">
    <property type="match status" value="1"/>
</dbReference>
<sequence length="331" mass="35674">MQTQEPSAVPAITGVVDSEDHPIPNNGTTEDTVLTLLGVGTVNTGVIIADNGTPIALALVNENGEWMKSVAAQEGRHSYTIRFSDDAWVVTVVMAAQAPTIISVRDSQGEVVDGGSTFDQRVTLEGTAAADQSVEILDRAEIIASVLATGGRWAVDLPLLAFKGYSIKARGLYGSIPESEVRTFSVIYAGEDFETGTLGVIPANTPQEFPSLFVTPKDKDASLVINSDAAPIVTEKTVSFADESSVRFDLKSPVNKITFGAYAKASDFNVEIPSLACLDEQGDLILERKLDFGFQFAAWHDVISTDRRIKTLVITVNRGTDWFYIDNFTFA</sequence>